<name>A0A815W0E3_9BILA</name>
<organism evidence="1 3">
    <name type="scientific">Didymodactylos carnosus</name>
    <dbReference type="NCBI Taxonomy" id="1234261"/>
    <lineage>
        <taxon>Eukaryota</taxon>
        <taxon>Metazoa</taxon>
        <taxon>Spiralia</taxon>
        <taxon>Gnathifera</taxon>
        <taxon>Rotifera</taxon>
        <taxon>Eurotatoria</taxon>
        <taxon>Bdelloidea</taxon>
        <taxon>Philodinida</taxon>
        <taxon>Philodinidae</taxon>
        <taxon>Didymodactylos</taxon>
    </lineage>
</organism>
<dbReference type="OrthoDB" id="10000028at2759"/>
<dbReference type="Proteomes" id="UP000681722">
    <property type="component" value="Unassembled WGS sequence"/>
</dbReference>
<protein>
    <submittedName>
        <fullName evidence="1">Uncharacterized protein</fullName>
    </submittedName>
</protein>
<evidence type="ECO:0000313" key="3">
    <source>
        <dbReference type="Proteomes" id="UP000663829"/>
    </source>
</evidence>
<evidence type="ECO:0000313" key="2">
    <source>
        <dbReference type="EMBL" id="CAF4397270.1"/>
    </source>
</evidence>
<evidence type="ECO:0000313" key="1">
    <source>
        <dbReference type="EMBL" id="CAF1537296.1"/>
    </source>
</evidence>
<reference evidence="1" key="1">
    <citation type="submission" date="2021-02" db="EMBL/GenBank/DDBJ databases">
        <authorList>
            <person name="Nowell W R."/>
        </authorList>
    </citation>
    <scope>NUCLEOTIDE SEQUENCE</scope>
</reference>
<dbReference type="EMBL" id="CAJNOQ010025441">
    <property type="protein sequence ID" value="CAF1537296.1"/>
    <property type="molecule type" value="Genomic_DNA"/>
</dbReference>
<dbReference type="AlphaFoldDB" id="A0A815W0E3"/>
<sequence length="460" mass="54181">MMSQRTDFRIIVSVWFLCINKTSSVYPLKLNTYLFHNSTYYQTFMEQSKKHFNDQFWTKFIQHQTINKHIHCLANEIITLNQQLKSVSDQLNVIVNTKERKVNLILDIGYSNDDVEYDAKTKYMTVRARQELPNITTIATTKTVSCMNGSNIIKRTRIKRQQKNQILDKVSSKSVNSFPFYLKDDDVQKYSSLDNLKQVSNKHHMLLLENDQVISVYLDALREFYPMFEHKIEHIGIFHQIDLEEKFLFLKILNGYIDTYRINSTHLNVLTYWKLTEPIEQFNHGQRELEYYKRIITNINNTIENQSNGDSNTESNFLKAIRDRPKFEHQDFFTLMEDVLIHKYRTDPKAASCILEFFFEDIFTCDGRLLYPHELDLIAKNGGIIFHGVVINNVNEKQVYPLELNGTVIIEDKLLIRYGSQSSSTQHSDFLMNINGGAECQECAKIDLRYRVKQEAMYMK</sequence>
<comment type="caution">
    <text evidence="1">The sequence shown here is derived from an EMBL/GenBank/DDBJ whole genome shotgun (WGS) entry which is preliminary data.</text>
</comment>
<dbReference type="Proteomes" id="UP000663829">
    <property type="component" value="Unassembled WGS sequence"/>
</dbReference>
<accession>A0A815W0E3</accession>
<proteinExistence type="predicted"/>
<gene>
    <name evidence="1" type="ORF">GPM918_LOCUS38413</name>
    <name evidence="2" type="ORF">SRO942_LOCUS39239</name>
</gene>
<dbReference type="EMBL" id="CAJOBC010091058">
    <property type="protein sequence ID" value="CAF4397270.1"/>
    <property type="molecule type" value="Genomic_DNA"/>
</dbReference>
<keyword evidence="3" id="KW-1185">Reference proteome</keyword>